<dbReference type="Proteomes" id="UP001151699">
    <property type="component" value="Chromosome B"/>
</dbReference>
<keyword evidence="13" id="KW-1185">Reference proteome</keyword>
<feature type="compositionally biased region" description="Low complexity" evidence="10">
    <location>
        <begin position="209"/>
        <end position="221"/>
    </location>
</feature>
<feature type="compositionally biased region" description="Polar residues" evidence="10">
    <location>
        <begin position="187"/>
        <end position="202"/>
    </location>
</feature>
<evidence type="ECO:0000256" key="1">
    <source>
        <dbReference type="ARBA" id="ARBA00004123"/>
    </source>
</evidence>
<dbReference type="AlphaFoldDB" id="A0A9Q0N0A9"/>
<protein>
    <recommendedName>
        <fullName evidence="3">Mediator of RNA polymerase II transcription subunit 26</fullName>
    </recommendedName>
    <alternativeName>
        <fullName evidence="8">Mediator complex subunit 26</fullName>
    </alternativeName>
</protein>
<feature type="compositionally biased region" description="Low complexity" evidence="10">
    <location>
        <begin position="174"/>
        <end position="186"/>
    </location>
</feature>
<feature type="region of interest" description="Disordered" evidence="10">
    <location>
        <begin position="560"/>
        <end position="607"/>
    </location>
</feature>
<evidence type="ECO:0000259" key="11">
    <source>
        <dbReference type="PROSITE" id="PS51319"/>
    </source>
</evidence>
<dbReference type="PANTHER" id="PTHR15201">
    <property type="entry name" value="CRSP70"/>
    <property type="match status" value="1"/>
</dbReference>
<dbReference type="InterPro" id="IPR017923">
    <property type="entry name" value="TFIIS_N"/>
</dbReference>
<evidence type="ECO:0000313" key="12">
    <source>
        <dbReference type="EMBL" id="KAJ6641243.1"/>
    </source>
</evidence>
<evidence type="ECO:0000256" key="4">
    <source>
        <dbReference type="ARBA" id="ARBA00023015"/>
    </source>
</evidence>
<dbReference type="GO" id="GO:0010628">
    <property type="term" value="P:positive regulation of gene expression"/>
    <property type="evidence" value="ECO:0007669"/>
    <property type="project" value="TreeGrafter"/>
</dbReference>
<organism evidence="12 13">
    <name type="scientific">Pseudolycoriella hygida</name>
    <dbReference type="NCBI Taxonomy" id="35572"/>
    <lineage>
        <taxon>Eukaryota</taxon>
        <taxon>Metazoa</taxon>
        <taxon>Ecdysozoa</taxon>
        <taxon>Arthropoda</taxon>
        <taxon>Hexapoda</taxon>
        <taxon>Insecta</taxon>
        <taxon>Pterygota</taxon>
        <taxon>Neoptera</taxon>
        <taxon>Endopterygota</taxon>
        <taxon>Diptera</taxon>
        <taxon>Nematocera</taxon>
        <taxon>Sciaroidea</taxon>
        <taxon>Sciaridae</taxon>
        <taxon>Pseudolycoriella</taxon>
    </lineage>
</organism>
<feature type="region of interest" description="Disordered" evidence="10">
    <location>
        <begin position="642"/>
        <end position="728"/>
    </location>
</feature>
<evidence type="ECO:0000256" key="9">
    <source>
        <dbReference type="PROSITE-ProRule" id="PRU00649"/>
    </source>
</evidence>
<dbReference type="InterPro" id="IPR035441">
    <property type="entry name" value="TFIIS/LEDGF_dom_sf"/>
</dbReference>
<dbReference type="GO" id="GO:0003712">
    <property type="term" value="F:transcription coregulator activity"/>
    <property type="evidence" value="ECO:0007669"/>
    <property type="project" value="TreeGrafter"/>
</dbReference>
<keyword evidence="7 9" id="KW-0539">Nucleus</keyword>
<feature type="compositionally biased region" description="Low complexity" evidence="10">
    <location>
        <begin position="671"/>
        <end position="684"/>
    </location>
</feature>
<feature type="region of interest" description="Disordered" evidence="10">
    <location>
        <begin position="1065"/>
        <end position="1087"/>
    </location>
</feature>
<dbReference type="InterPro" id="IPR003617">
    <property type="entry name" value="TFIIS/CRSP70_N_sub"/>
</dbReference>
<evidence type="ECO:0000256" key="6">
    <source>
        <dbReference type="ARBA" id="ARBA00023163"/>
    </source>
</evidence>
<feature type="region of interest" description="Disordered" evidence="10">
    <location>
        <begin position="130"/>
        <end position="221"/>
    </location>
</feature>
<dbReference type="OrthoDB" id="550309at2759"/>
<feature type="region of interest" description="Disordered" evidence="10">
    <location>
        <begin position="378"/>
        <end position="408"/>
    </location>
</feature>
<comment type="similarity">
    <text evidence="2">Belongs to the Mediator complex subunit 26 family.</text>
</comment>
<evidence type="ECO:0000256" key="7">
    <source>
        <dbReference type="ARBA" id="ARBA00023242"/>
    </source>
</evidence>
<reference evidence="12" key="1">
    <citation type="submission" date="2022-07" db="EMBL/GenBank/DDBJ databases">
        <authorList>
            <person name="Trinca V."/>
            <person name="Uliana J.V.C."/>
            <person name="Torres T.T."/>
            <person name="Ward R.J."/>
            <person name="Monesi N."/>
        </authorList>
    </citation>
    <scope>NUCLEOTIDE SEQUENCE</scope>
    <source>
        <strain evidence="12">HSMRA1968</strain>
        <tissue evidence="12">Whole embryos</tissue>
    </source>
</reference>
<dbReference type="PANTHER" id="PTHR15201:SF1">
    <property type="entry name" value="MEDIATOR OF RNA POLYMERASE II TRANSCRIPTION SUBUNIT 26"/>
    <property type="match status" value="1"/>
</dbReference>
<gene>
    <name evidence="12" type="primary">MED26</name>
    <name evidence="12" type="ORF">Bhyg_06178</name>
</gene>
<evidence type="ECO:0000256" key="10">
    <source>
        <dbReference type="SAM" id="MobiDB-lite"/>
    </source>
</evidence>
<keyword evidence="4" id="KW-0805">Transcription regulation</keyword>
<feature type="region of interest" description="Disordered" evidence="10">
    <location>
        <begin position="996"/>
        <end position="1017"/>
    </location>
</feature>
<sequence length="1200" mass="130378">MSSLEELNHLLHRIQNALDSNYNVIDMSTIFEVITILEGATITKEQLEATRIAKYINHLRRKTTNDVLARRSKNLLKKWREMVNTELVIPNQNNAQPMPTISLPLNPPSSAISPSPSVYFVNSNQPSNRLVGNAPLSNGGIPSSQTSSTSTFTNFPGGRGTVLPQENVIRRPNPSTSTSTPQTQSSLQHRSSSMPMTVTSIPKVSPPFLNTNNGSSSSLTASHAPLANSATINSTKPTSRLPSAQPISFANLIIQAERNQHIDGPNKVNPTTNSSKRSIHAVDIASNLTQSPKMPKIPRKNNVPGATIANNRASPQFLIGNRTSNFQIPPHNDIDDANSRPSFMERQNKTADQPNNNLRKTFNGIGSILKANTKVPSATCTSSELNDSPSNSSSMITTPMMSASLPLPSTSTSAIEMADSQNYNKRSKRQDKSKDCKVKDVSSAGGGSFENSISNSSSLGMFNSATNTTNTAILGGPVASGHKLSELTFSGKFSKKNNAVINIDSTSGSSCSPKQTLGTISPMLMRDSPYGSPMLSVENSNESATRDSLLKSFKSLVTPAAPSTTVPSEMLDVSPLDSSNTPIPKKRGRKKGSTGVDRNMSLAGPSTGTPMFESVAVLKSKMDLMRSVKKVKTTRELLAELQNRKSTLTGNGSGSTNSSPMLELPAQSLVSPSSLCSDNSQSNSTDIRSSTGTPVSLQTAPTPEPHMGSDSLLNNDQPKKSSADSKTLSIEDEIRALKSQLPPIDYEAARNWTDNVDEIPCTCTYVEVNPSIPNVEQTNCDKVLQIDVEATKIGEQLPKVPPDLSDGIQQSLMPQIQPKKKQVKSIFDLDFEDDDDPIHQFKVNSGSIKTEPVRDDAVKLGDSNNSNSMPSTFPQNQIGNTNATGLMIPCLPPPPIPVAEPTPFPILEAREDPHCRAKHHYITSKNFITQFHVDTLHNNFIPNVNGNWSIVPANKIKIDSADNKVLDELSFVPKYNHIQMDKIQKNTRAFDEHCNRKRKQRKKVDKQEVEDVKPSTSGVVDQDIAEDHVANSDAIDELNCDLKISCMDDGNIDDVPRVNELEAMDGQSDDGAAPNEMDERKSPPLAKFDDEYVSPTSSSHQTTTIPMNDLNFPANALNHSDSNEMGMATTPQSIECDDDKTADQLPLENNGQLPSFNNLSNENCSGVRTDGLEFKEWHEVVGTESYNNEILTILPYVVIS</sequence>
<dbReference type="SMART" id="SM00509">
    <property type="entry name" value="TFS2N"/>
    <property type="match status" value="1"/>
</dbReference>
<dbReference type="InterPro" id="IPR042376">
    <property type="entry name" value="MED26"/>
</dbReference>
<evidence type="ECO:0000256" key="2">
    <source>
        <dbReference type="ARBA" id="ARBA00009681"/>
    </source>
</evidence>
<feature type="compositionally biased region" description="Polar residues" evidence="10">
    <location>
        <begin position="685"/>
        <end position="701"/>
    </location>
</feature>
<feature type="domain" description="TFIIS N-terminal" evidence="11">
    <location>
        <begin position="9"/>
        <end position="86"/>
    </location>
</feature>
<feature type="compositionally biased region" description="Low complexity" evidence="10">
    <location>
        <begin position="381"/>
        <end position="408"/>
    </location>
</feature>
<dbReference type="SUPFAM" id="SSF47676">
    <property type="entry name" value="Conserved domain common to transcription factors TFIIS, elongin A, CRSP70"/>
    <property type="match status" value="1"/>
</dbReference>
<evidence type="ECO:0000313" key="13">
    <source>
        <dbReference type="Proteomes" id="UP001151699"/>
    </source>
</evidence>
<feature type="compositionally biased region" description="Low complexity" evidence="10">
    <location>
        <begin position="646"/>
        <end position="659"/>
    </location>
</feature>
<feature type="region of interest" description="Disordered" evidence="10">
    <location>
        <begin position="420"/>
        <end position="450"/>
    </location>
</feature>
<dbReference type="EMBL" id="WJQU01000002">
    <property type="protein sequence ID" value="KAJ6641243.1"/>
    <property type="molecule type" value="Genomic_DNA"/>
</dbReference>
<dbReference type="GO" id="GO:0006357">
    <property type="term" value="P:regulation of transcription by RNA polymerase II"/>
    <property type="evidence" value="ECO:0007669"/>
    <property type="project" value="InterPro"/>
</dbReference>
<comment type="subcellular location">
    <subcellularLocation>
        <location evidence="1 9">Nucleus</location>
    </subcellularLocation>
</comment>
<feature type="compositionally biased region" description="Low complexity" evidence="10">
    <location>
        <begin position="143"/>
        <end position="153"/>
    </location>
</feature>
<dbReference type="Pfam" id="PF08711">
    <property type="entry name" value="Med26"/>
    <property type="match status" value="1"/>
</dbReference>
<accession>A0A9Q0N0A9</accession>
<keyword evidence="5" id="KW-0010">Activator</keyword>
<evidence type="ECO:0000256" key="3">
    <source>
        <dbReference type="ARBA" id="ARBA00019686"/>
    </source>
</evidence>
<dbReference type="GO" id="GO:0070847">
    <property type="term" value="C:core mediator complex"/>
    <property type="evidence" value="ECO:0007669"/>
    <property type="project" value="TreeGrafter"/>
</dbReference>
<feature type="compositionally biased region" description="Basic and acidic residues" evidence="10">
    <location>
        <begin position="1077"/>
        <end position="1087"/>
    </location>
</feature>
<feature type="non-terminal residue" evidence="12">
    <location>
        <position position="1"/>
    </location>
</feature>
<evidence type="ECO:0000256" key="5">
    <source>
        <dbReference type="ARBA" id="ARBA00023159"/>
    </source>
</evidence>
<evidence type="ECO:0000256" key="8">
    <source>
        <dbReference type="ARBA" id="ARBA00031968"/>
    </source>
</evidence>
<proteinExistence type="inferred from homology"/>
<dbReference type="PROSITE" id="PS51319">
    <property type="entry name" value="TFIIS_N"/>
    <property type="match status" value="1"/>
</dbReference>
<dbReference type="Gene3D" id="1.20.930.10">
    <property type="entry name" value="Conserved domain common to transcription factors TFIIS, elongin A, CRSP70"/>
    <property type="match status" value="1"/>
</dbReference>
<dbReference type="GO" id="GO:0016592">
    <property type="term" value="C:mediator complex"/>
    <property type="evidence" value="ECO:0007669"/>
    <property type="project" value="InterPro"/>
</dbReference>
<feature type="compositionally biased region" description="Basic and acidic residues" evidence="10">
    <location>
        <begin position="430"/>
        <end position="440"/>
    </location>
</feature>
<comment type="caution">
    <text evidence="12">The sequence shown here is derived from an EMBL/GenBank/DDBJ whole genome shotgun (WGS) entry which is preliminary data.</text>
</comment>
<keyword evidence="6" id="KW-0804">Transcription</keyword>
<name>A0A9Q0N0A9_9DIPT</name>